<evidence type="ECO:0000313" key="1">
    <source>
        <dbReference type="EMBL" id="RRT39412.1"/>
    </source>
</evidence>
<gene>
    <name evidence="1" type="ORF">B296_00047774</name>
</gene>
<name>A0A426XIY0_ENSVE</name>
<evidence type="ECO:0000313" key="2">
    <source>
        <dbReference type="Proteomes" id="UP000287651"/>
    </source>
</evidence>
<reference evidence="1 2" key="1">
    <citation type="journal article" date="2014" name="Agronomy (Basel)">
        <title>A Draft Genome Sequence for Ensete ventricosum, the Drought-Tolerant Tree Against Hunger.</title>
        <authorList>
            <person name="Harrison J."/>
            <person name="Moore K.A."/>
            <person name="Paszkiewicz K."/>
            <person name="Jones T."/>
            <person name="Grant M."/>
            <person name="Ambacheew D."/>
            <person name="Muzemil S."/>
            <person name="Studholme D.J."/>
        </authorList>
    </citation>
    <scope>NUCLEOTIDE SEQUENCE [LARGE SCALE GENOMIC DNA]</scope>
</reference>
<sequence>MHHLEISKYYPFLTYETMGCRTSMVSLKNVMVINITQSHVQCRVSIGFSRTILEFQNTHHSQCISPWEVIGAQFHEKMRWS</sequence>
<dbReference type="EMBL" id="AMZH03020209">
    <property type="protein sequence ID" value="RRT39412.1"/>
    <property type="molecule type" value="Genomic_DNA"/>
</dbReference>
<proteinExistence type="predicted"/>
<comment type="caution">
    <text evidence="1">The sequence shown here is derived from an EMBL/GenBank/DDBJ whole genome shotgun (WGS) entry which is preliminary data.</text>
</comment>
<dbReference type="Proteomes" id="UP000287651">
    <property type="component" value="Unassembled WGS sequence"/>
</dbReference>
<accession>A0A426XIY0</accession>
<dbReference type="AlphaFoldDB" id="A0A426XIY0"/>
<protein>
    <submittedName>
        <fullName evidence="1">Uncharacterized protein</fullName>
    </submittedName>
</protein>
<organism evidence="1 2">
    <name type="scientific">Ensete ventricosum</name>
    <name type="common">Abyssinian banana</name>
    <name type="synonym">Musa ensete</name>
    <dbReference type="NCBI Taxonomy" id="4639"/>
    <lineage>
        <taxon>Eukaryota</taxon>
        <taxon>Viridiplantae</taxon>
        <taxon>Streptophyta</taxon>
        <taxon>Embryophyta</taxon>
        <taxon>Tracheophyta</taxon>
        <taxon>Spermatophyta</taxon>
        <taxon>Magnoliopsida</taxon>
        <taxon>Liliopsida</taxon>
        <taxon>Zingiberales</taxon>
        <taxon>Musaceae</taxon>
        <taxon>Ensete</taxon>
    </lineage>
</organism>